<dbReference type="GO" id="GO:0005634">
    <property type="term" value="C:nucleus"/>
    <property type="evidence" value="ECO:0007669"/>
    <property type="project" value="UniProtKB-SubCell"/>
</dbReference>
<keyword evidence="4" id="KW-1185">Reference proteome</keyword>
<evidence type="ECO:0000259" key="2">
    <source>
        <dbReference type="Pfam" id="PF01498"/>
    </source>
</evidence>
<dbReference type="Gene3D" id="3.30.420.10">
    <property type="entry name" value="Ribonuclease H-like superfamily/Ribonuclease H"/>
    <property type="match status" value="1"/>
</dbReference>
<organism evidence="3 4">
    <name type="scientific">Exocentrus adspersus</name>
    <dbReference type="NCBI Taxonomy" id="1586481"/>
    <lineage>
        <taxon>Eukaryota</taxon>
        <taxon>Metazoa</taxon>
        <taxon>Ecdysozoa</taxon>
        <taxon>Arthropoda</taxon>
        <taxon>Hexapoda</taxon>
        <taxon>Insecta</taxon>
        <taxon>Pterygota</taxon>
        <taxon>Neoptera</taxon>
        <taxon>Endopterygota</taxon>
        <taxon>Coleoptera</taxon>
        <taxon>Polyphaga</taxon>
        <taxon>Cucujiformia</taxon>
        <taxon>Chrysomeloidea</taxon>
        <taxon>Cerambycidae</taxon>
        <taxon>Lamiinae</taxon>
        <taxon>Acanthocinini</taxon>
        <taxon>Exocentrus</taxon>
    </lineage>
</organism>
<dbReference type="InterPro" id="IPR036388">
    <property type="entry name" value="WH-like_DNA-bd_sf"/>
</dbReference>
<dbReference type="EMBL" id="JANEYG010000106">
    <property type="protein sequence ID" value="KAJ8912958.1"/>
    <property type="molecule type" value="Genomic_DNA"/>
</dbReference>
<dbReference type="GO" id="GO:0006313">
    <property type="term" value="P:DNA transposition"/>
    <property type="evidence" value="ECO:0007669"/>
    <property type="project" value="InterPro"/>
</dbReference>
<comment type="caution">
    <text evidence="3">The sequence shown here is derived from an EMBL/GenBank/DDBJ whole genome shotgun (WGS) entry which is preliminary data.</text>
</comment>
<comment type="subcellular location">
    <subcellularLocation>
        <location evidence="1">Nucleus</location>
    </subcellularLocation>
</comment>
<evidence type="ECO:0000313" key="3">
    <source>
        <dbReference type="EMBL" id="KAJ8912958.1"/>
    </source>
</evidence>
<dbReference type="Pfam" id="PF01498">
    <property type="entry name" value="HTH_Tnp_Tc3_2"/>
    <property type="match status" value="1"/>
</dbReference>
<dbReference type="SUPFAM" id="SSF46689">
    <property type="entry name" value="Homeodomain-like"/>
    <property type="match status" value="1"/>
</dbReference>
<evidence type="ECO:0000313" key="4">
    <source>
        <dbReference type="Proteomes" id="UP001159042"/>
    </source>
</evidence>
<reference evidence="3 4" key="1">
    <citation type="journal article" date="2023" name="Insect Mol. Biol.">
        <title>Genome sequencing provides insights into the evolution of gene families encoding plant cell wall-degrading enzymes in longhorned beetles.</title>
        <authorList>
            <person name="Shin N.R."/>
            <person name="Okamura Y."/>
            <person name="Kirsch R."/>
            <person name="Pauchet Y."/>
        </authorList>
    </citation>
    <scope>NUCLEOTIDE SEQUENCE [LARGE SCALE GENOMIC DNA]</scope>
    <source>
        <strain evidence="3">EAD_L_NR</strain>
    </source>
</reference>
<dbReference type="InterPro" id="IPR009057">
    <property type="entry name" value="Homeodomain-like_sf"/>
</dbReference>
<name>A0AAV8VFH9_9CUCU</name>
<dbReference type="Proteomes" id="UP001159042">
    <property type="component" value="Unassembled WGS sequence"/>
</dbReference>
<dbReference type="InterPro" id="IPR002492">
    <property type="entry name" value="Transposase_Tc1-like"/>
</dbReference>
<gene>
    <name evidence="3" type="ORF">NQ315_000014</name>
</gene>
<accession>A0AAV8VFH9</accession>
<dbReference type="GO" id="GO:0015074">
    <property type="term" value="P:DNA integration"/>
    <property type="evidence" value="ECO:0007669"/>
    <property type="project" value="InterPro"/>
</dbReference>
<dbReference type="InterPro" id="IPR036397">
    <property type="entry name" value="RNaseH_sf"/>
</dbReference>
<feature type="domain" description="Transposase Tc1-like" evidence="2">
    <location>
        <begin position="104"/>
        <end position="166"/>
    </location>
</feature>
<sequence length="217" mass="25113">MEHPINNLEAPISHKYKFRSRERLVKKQVNVNHMAPLQPQQRTAAIAMLESGWAIRAVARNLGVSHTAIQKLKHKWDTEHTVERRLDSGRPKVTQPNQDEDICQYAREHCFTTIKSAVEATNFPGSLLTARRRLLEQGLRGYSAPVKDVLYPRHKRDRVEFAEAHLQLPENFWQNVIFSDEKVSSPHRTLKRSRRPIPINCIVNKWYTHVASDSLGD</sequence>
<evidence type="ECO:0000256" key="1">
    <source>
        <dbReference type="ARBA" id="ARBA00004123"/>
    </source>
</evidence>
<dbReference type="GO" id="GO:0003677">
    <property type="term" value="F:DNA binding"/>
    <property type="evidence" value="ECO:0007669"/>
    <property type="project" value="InterPro"/>
</dbReference>
<protein>
    <recommendedName>
        <fullName evidence="2">Transposase Tc1-like domain-containing protein</fullName>
    </recommendedName>
</protein>
<proteinExistence type="predicted"/>
<dbReference type="AlphaFoldDB" id="A0AAV8VFH9"/>
<dbReference type="Gene3D" id="1.10.10.10">
    <property type="entry name" value="Winged helix-like DNA-binding domain superfamily/Winged helix DNA-binding domain"/>
    <property type="match status" value="1"/>
</dbReference>